<feature type="compositionally biased region" description="Low complexity" evidence="1">
    <location>
        <begin position="68"/>
        <end position="93"/>
    </location>
</feature>
<proteinExistence type="predicted"/>
<evidence type="ECO:0000256" key="1">
    <source>
        <dbReference type="SAM" id="MobiDB-lite"/>
    </source>
</evidence>
<evidence type="ECO:0000313" key="3">
    <source>
        <dbReference type="EMBL" id="ETS62304.1"/>
    </source>
</evidence>
<feature type="compositionally biased region" description="Polar residues" evidence="1">
    <location>
        <begin position="146"/>
        <end position="156"/>
    </location>
</feature>
<feature type="compositionally biased region" description="Low complexity" evidence="1">
    <location>
        <begin position="533"/>
        <end position="548"/>
    </location>
</feature>
<name>W3VL91_MOEAP</name>
<feature type="region of interest" description="Disordered" evidence="1">
    <location>
        <begin position="947"/>
        <end position="972"/>
    </location>
</feature>
<feature type="compositionally biased region" description="Low complexity" evidence="1">
    <location>
        <begin position="413"/>
        <end position="426"/>
    </location>
</feature>
<reference evidence="3 4" key="1">
    <citation type="journal article" date="2014" name="Genome Announc.">
        <title>Genome sequence of the basidiomycetous fungus Pseudozyma aphidis DSM70725, an efficient producer of biosurfactant mannosylerythritol lipids.</title>
        <authorList>
            <person name="Lorenz S."/>
            <person name="Guenther M."/>
            <person name="Grumaz C."/>
            <person name="Rupp S."/>
            <person name="Zibek S."/>
            <person name="Sohn K."/>
        </authorList>
    </citation>
    <scope>NUCLEOTIDE SEQUENCE [LARGE SCALE GENOMIC DNA]</scope>
    <source>
        <strain evidence="4">ATCC 32657 / CBS 517.83 / DSM 70725 / JCM 10318 / NBRC 10182 / NRRL Y-7954 / St-0401</strain>
    </source>
</reference>
<dbReference type="OrthoDB" id="2590398at2759"/>
<feature type="compositionally biased region" description="Basic and acidic residues" evidence="1">
    <location>
        <begin position="30"/>
        <end position="41"/>
    </location>
</feature>
<dbReference type="InterPro" id="IPR052225">
    <property type="entry name" value="Ser/Arg_repetitive_matrix"/>
</dbReference>
<dbReference type="PANTHER" id="PTHR23148">
    <property type="entry name" value="SERINE/ARGININE REGULATED NUCLEAR MATRIX PROTEIN"/>
    <property type="match status" value="1"/>
</dbReference>
<feature type="compositionally biased region" description="Polar residues" evidence="1">
    <location>
        <begin position="223"/>
        <end position="232"/>
    </location>
</feature>
<keyword evidence="2" id="KW-0812">Transmembrane</keyword>
<feature type="region of interest" description="Disordered" evidence="1">
    <location>
        <begin position="1023"/>
        <end position="1062"/>
    </location>
</feature>
<keyword evidence="2" id="KW-1133">Transmembrane helix</keyword>
<dbReference type="GO" id="GO:0003723">
    <property type="term" value="F:RNA binding"/>
    <property type="evidence" value="ECO:0007669"/>
    <property type="project" value="TreeGrafter"/>
</dbReference>
<evidence type="ECO:0000256" key="2">
    <source>
        <dbReference type="SAM" id="Phobius"/>
    </source>
</evidence>
<feature type="compositionally biased region" description="Low complexity" evidence="1">
    <location>
        <begin position="277"/>
        <end position="301"/>
    </location>
</feature>
<feature type="region of interest" description="Disordered" evidence="1">
    <location>
        <begin position="16"/>
        <end position="438"/>
    </location>
</feature>
<feature type="region of interest" description="Disordered" evidence="1">
    <location>
        <begin position="450"/>
        <end position="475"/>
    </location>
</feature>
<comment type="caution">
    <text evidence="3">The sequence shown here is derived from an EMBL/GenBank/DDBJ whole genome shotgun (WGS) entry which is preliminary data.</text>
</comment>
<keyword evidence="2" id="KW-0472">Membrane</keyword>
<dbReference type="Gene3D" id="3.90.550.10">
    <property type="entry name" value="Spore Coat Polysaccharide Biosynthesis Protein SpsA, Chain A"/>
    <property type="match status" value="1"/>
</dbReference>
<dbReference type="Proteomes" id="UP000019462">
    <property type="component" value="Unassembled WGS sequence"/>
</dbReference>
<keyword evidence="4" id="KW-1185">Reference proteome</keyword>
<dbReference type="GO" id="GO:0048024">
    <property type="term" value="P:regulation of mRNA splicing, via spliceosome"/>
    <property type="evidence" value="ECO:0007669"/>
    <property type="project" value="TreeGrafter"/>
</dbReference>
<dbReference type="SUPFAM" id="SSF53448">
    <property type="entry name" value="Nucleotide-diphospho-sugar transferases"/>
    <property type="match status" value="1"/>
</dbReference>
<feature type="compositionally biased region" description="Basic and acidic residues" evidence="1">
    <location>
        <begin position="127"/>
        <end position="142"/>
    </location>
</feature>
<feature type="transmembrane region" description="Helical" evidence="2">
    <location>
        <begin position="873"/>
        <end position="889"/>
    </location>
</feature>
<gene>
    <name evidence="3" type="ORF">PaG_03381</name>
</gene>
<dbReference type="HOGENOM" id="CLU_245211_0_0_1"/>
<feature type="compositionally biased region" description="Low complexity" evidence="1">
    <location>
        <begin position="175"/>
        <end position="211"/>
    </location>
</feature>
<dbReference type="GO" id="GO:0005681">
    <property type="term" value="C:spliceosomal complex"/>
    <property type="evidence" value="ECO:0007669"/>
    <property type="project" value="TreeGrafter"/>
</dbReference>
<feature type="region of interest" description="Disordered" evidence="1">
    <location>
        <begin position="523"/>
        <end position="686"/>
    </location>
</feature>
<feature type="compositionally biased region" description="Polar residues" evidence="1">
    <location>
        <begin position="321"/>
        <end position="345"/>
    </location>
</feature>
<feature type="transmembrane region" description="Helical" evidence="2">
    <location>
        <begin position="1520"/>
        <end position="1541"/>
    </location>
</feature>
<feature type="compositionally biased region" description="Acidic residues" evidence="1">
    <location>
        <begin position="986"/>
        <end position="996"/>
    </location>
</feature>
<evidence type="ECO:0000313" key="4">
    <source>
        <dbReference type="Proteomes" id="UP000019462"/>
    </source>
</evidence>
<dbReference type="PANTHER" id="PTHR23148:SF0">
    <property type="entry name" value="SERINE_ARGININE REPETITIVE MATRIX PROTEIN 1"/>
    <property type="match status" value="1"/>
</dbReference>
<protein>
    <submittedName>
        <fullName evidence="3">Uncharacterized protein</fullName>
    </submittedName>
</protein>
<feature type="transmembrane region" description="Helical" evidence="2">
    <location>
        <begin position="1478"/>
        <end position="1500"/>
    </location>
</feature>
<dbReference type="InterPro" id="IPR029044">
    <property type="entry name" value="Nucleotide-diphossugar_trans"/>
</dbReference>
<feature type="transmembrane region" description="Helical" evidence="2">
    <location>
        <begin position="909"/>
        <end position="929"/>
    </location>
</feature>
<dbReference type="EMBL" id="AWNI01000011">
    <property type="protein sequence ID" value="ETS62304.1"/>
    <property type="molecule type" value="Genomic_DNA"/>
</dbReference>
<sequence length="1647" mass="178969">MTFATLGIGQYAYTANFRHPHSSPSAGSKPSDEPLFRRSSDSDSFIPSSSAMDPTAPKQGASAPNDTPSPQAQPTSPSARQSRIRQSASESSAPINFARPLFSRSQGESEDADYFGSSTGADDADEANWRDEPSMSGSDRRALHASFSSDHFSRPSTPLKIRRRGMINDKKLTISVGTSSSKSSSGRRVASDSATSASSELPARPAAAARALSHRSAKRAVDSSDSNMTMLSPRSRPASPRKNSSPREEGTSPGNGLRSYMPFTPVKKSPLADKGHSPTAASTSPSSGSMPSSAAGSSNSGRSDKPLISGPRYGFNPEFQLGSSGSKPTGSKLSPNTASPTSVRQGVSPVKPSPTYSGSSVGGVKSMLYSNQRNPPLPLSPRAPMYTQRSPGAAASKQQSMPRTPRTPKTPRTPRTPLTARLPSTPHSARPGVHTGGSYQGVLLTTITRAPSDPRVPTEGPLAESSTQVSARKGRNRSASIATDILGFVRGGAAEVVPRLELRVLERQRQSQLYSLDVDHVENEDKRAKRHSVAAVQAAQARGSAPAGDVENGDEDDVSPRSSSFARSVALSKLTGKRASTASARAVRRTSEAPSISSRVGHRPYYKERRQTAATTASRVSGVSDRSRRSARSNLSRRVSMPVATVAGLKSNRPSLSGRRLSLAPSSMRGRRDSSIQPDNSDSEDENDLIAELDNHVNNVADAKRWILGYRTQYDVTGPGVMGRDVVVDGRAVSAMRRPTYAASVFQQARLMEAERQAGAALVSSSALDVANASAANLHVPGTPFPFGLPPRTPGFPKTPLTAFPTDAQLAGEADPSAGPQVLDAAEEPSWSDKTKYWLKAPFRFAARQVDPKYVLTMMDPREIILPITVRKVALWIVYGGLVAMLVLLDRYYHWWAKFDHAVHGKNLAIMGVLYGFEPAMILVIMLVARVPDARVVPDRTVLVPRARDSTDGESDADSRSSMSSDESVDDAQLATQMHSTIIEEEHTESEEEQGQDNESGIIDRDGHAAVRRASGLLKPPMRRMSTRFTGNSGGSAVGPERRGSEGTTASGLAVPRTPMFDPRNRRSTIILHEPLNVGGFMDESESRRPSAASVHHQIALARSVSRDSRRASYFSIVAAAAGSRLGAPSPSPAHEAVVVGDMNEKQDDADDEKKEAQLSDVKGDGEVRVAMDGVSHPSLTESTGLIVPCHNADVEVLKAVLFAALVHFEPWQIFIVDNGNTEWPPTDMEGAIRSQPMFSRVNYIWLPVGNKNIAQFVGAKAAAKLDLDYVLTIDDDVIIPANFAAPMHIISPTVTAVCYPITAVDHKGDRPLFVGWQDVEYKMSALAKMAESKLCGVLFPHGAASFWRRETMIEVLRRHDLIYFADDVKMGLELQALGQRMGIDASISFETVAPETFLGPPVNGTGNYYHQRVRSWEMARHTLYWQFSKRFLFSLNGARTPVAIGWQKFTQFYNSITNFIDWIRLPMFVLLGGSGQFWLRSFAFIIFLPVLPLLPYRFIKTRNRPDLHPHMLDMLTFGVYKLLYSVVCILGGLRSMLVFFPNHSHKPNLIEMEKKGDKRCIWLRDDFMANSGGQGDLRDEPQQILVDEEVLEAAAVDEQEQEQDSAVVAALPEHAPQAQEMQEVAVVNVALPSRSREELPTVHENH</sequence>
<organism evidence="3 4">
    <name type="scientific">Moesziomyces aphidis</name>
    <name type="common">Pseudozyma aphidis</name>
    <dbReference type="NCBI Taxonomy" id="84754"/>
    <lineage>
        <taxon>Eukaryota</taxon>
        <taxon>Fungi</taxon>
        <taxon>Dikarya</taxon>
        <taxon>Basidiomycota</taxon>
        <taxon>Ustilaginomycotina</taxon>
        <taxon>Ustilaginomycetes</taxon>
        <taxon>Ustilaginales</taxon>
        <taxon>Ustilaginaceae</taxon>
        <taxon>Moesziomyces</taxon>
    </lineage>
</organism>
<feature type="region of interest" description="Disordered" evidence="1">
    <location>
        <begin position="985"/>
        <end position="1007"/>
    </location>
</feature>
<dbReference type="Pfam" id="PF13641">
    <property type="entry name" value="Glyco_tranf_2_3"/>
    <property type="match status" value="1"/>
</dbReference>
<accession>W3VL91</accession>